<proteinExistence type="predicted"/>
<dbReference type="PROSITE" id="PS50102">
    <property type="entry name" value="RRM"/>
    <property type="match status" value="1"/>
</dbReference>
<dbReference type="InterPro" id="IPR012677">
    <property type="entry name" value="Nucleotide-bd_a/b_plait_sf"/>
</dbReference>
<name>A0A4T0WXH7_9ASCO</name>
<gene>
    <name evidence="7" type="ORF">CANINC_003907</name>
</gene>
<dbReference type="SMART" id="SM00360">
    <property type="entry name" value="RRM"/>
    <property type="match status" value="1"/>
</dbReference>
<sequence length="271" mass="30970">MARITRSASKVSKPAAKSTQSVKASEKKNAKKSEKVSKEIEQAVAEEKEEEEEVDFQLPSDSDDNEEKEEKEDGETSEEESDSELAVHEDVINESGESTNKSGHTITKPISENKNKKKSDNNSKRGVIYIGRLPSGFEEKELKTYFQQFGDITRLRLSRNKKTGHSKHYAFIEFKDEEVAKIAVETMNNYLLMGHLLKCTVLSEDKIHENLFVGANKKFKVIPFKKISLAHHDKKRTVEEWEALNDKHLKSIENKQKKLKEKGINFDLSEL</sequence>
<comment type="caution">
    <text evidence="7">The sequence shown here is derived from an EMBL/GenBank/DDBJ whole genome shotgun (WGS) entry which is preliminary data.</text>
</comment>
<organism evidence="7 8">
    <name type="scientific">Pichia inconspicua</name>
    <dbReference type="NCBI Taxonomy" id="52247"/>
    <lineage>
        <taxon>Eukaryota</taxon>
        <taxon>Fungi</taxon>
        <taxon>Dikarya</taxon>
        <taxon>Ascomycota</taxon>
        <taxon>Saccharomycotina</taxon>
        <taxon>Pichiomycetes</taxon>
        <taxon>Pichiales</taxon>
        <taxon>Pichiaceae</taxon>
        <taxon>Pichia</taxon>
    </lineage>
</organism>
<dbReference type="InterPro" id="IPR000504">
    <property type="entry name" value="RRM_dom"/>
</dbReference>
<evidence type="ECO:0000313" key="8">
    <source>
        <dbReference type="Proteomes" id="UP000307173"/>
    </source>
</evidence>
<evidence type="ECO:0000256" key="1">
    <source>
        <dbReference type="ARBA" id="ARBA00004604"/>
    </source>
</evidence>
<dbReference type="GO" id="GO:0003723">
    <property type="term" value="F:RNA binding"/>
    <property type="evidence" value="ECO:0007669"/>
    <property type="project" value="UniProtKB-UniRule"/>
</dbReference>
<dbReference type="CDD" id="cd12307">
    <property type="entry name" value="RRM_NIFK_like"/>
    <property type="match status" value="1"/>
</dbReference>
<dbReference type="Gene3D" id="3.30.70.330">
    <property type="match status" value="1"/>
</dbReference>
<dbReference type="OrthoDB" id="21467at2759"/>
<dbReference type="SUPFAM" id="SSF54928">
    <property type="entry name" value="RNA-binding domain, RBD"/>
    <property type="match status" value="1"/>
</dbReference>
<evidence type="ECO:0000313" key="7">
    <source>
        <dbReference type="EMBL" id="TID18166.1"/>
    </source>
</evidence>
<reference evidence="7 8" key="1">
    <citation type="journal article" date="2019" name="Front. Genet.">
        <title>Whole-Genome Sequencing of the Opportunistic Yeast Pathogen Candida inconspicua Uncovers Its Hybrid Origin.</title>
        <authorList>
            <person name="Mixao V."/>
            <person name="Hansen A.P."/>
            <person name="Saus E."/>
            <person name="Boekhout T."/>
            <person name="Lass-Florl C."/>
            <person name="Gabaldon T."/>
        </authorList>
    </citation>
    <scope>NUCLEOTIDE SEQUENCE [LARGE SCALE GENOMIC DNA]</scope>
    <source>
        <strain evidence="7 8">CBS 180</strain>
    </source>
</reference>
<comment type="subcellular location">
    <subcellularLocation>
        <location evidence="1">Nucleus</location>
        <location evidence="1">Nucleolus</location>
    </subcellularLocation>
</comment>
<accession>A0A4T0WXH7</accession>
<feature type="compositionally biased region" description="Basic and acidic residues" evidence="5">
    <location>
        <begin position="24"/>
        <end position="41"/>
    </location>
</feature>
<evidence type="ECO:0000256" key="4">
    <source>
        <dbReference type="PROSITE-ProRule" id="PRU00176"/>
    </source>
</evidence>
<feature type="region of interest" description="Disordered" evidence="5">
    <location>
        <begin position="1"/>
        <end position="121"/>
    </location>
</feature>
<dbReference type="AlphaFoldDB" id="A0A4T0WXH7"/>
<evidence type="ECO:0000256" key="5">
    <source>
        <dbReference type="SAM" id="MobiDB-lite"/>
    </source>
</evidence>
<dbReference type="InterPro" id="IPR035979">
    <property type="entry name" value="RBD_domain_sf"/>
</dbReference>
<dbReference type="Proteomes" id="UP000307173">
    <property type="component" value="Unassembled WGS sequence"/>
</dbReference>
<dbReference type="STRING" id="52247.A0A4T0WXH7"/>
<feature type="compositionally biased region" description="Basic and acidic residues" evidence="5">
    <location>
        <begin position="111"/>
        <end position="121"/>
    </location>
</feature>
<keyword evidence="8" id="KW-1185">Reference proteome</keyword>
<feature type="domain" description="RRM" evidence="6">
    <location>
        <begin position="126"/>
        <end position="204"/>
    </location>
</feature>
<dbReference type="GO" id="GO:0005730">
    <property type="term" value="C:nucleolus"/>
    <property type="evidence" value="ECO:0007669"/>
    <property type="project" value="UniProtKB-SubCell"/>
</dbReference>
<dbReference type="Pfam" id="PF00076">
    <property type="entry name" value="RRM_1"/>
    <property type="match status" value="1"/>
</dbReference>
<evidence type="ECO:0000259" key="6">
    <source>
        <dbReference type="PROSITE" id="PS50102"/>
    </source>
</evidence>
<keyword evidence="2 4" id="KW-0694">RNA-binding</keyword>
<feature type="compositionally biased region" description="Acidic residues" evidence="5">
    <location>
        <begin position="47"/>
        <end position="83"/>
    </location>
</feature>
<protein>
    <recommendedName>
        <fullName evidence="6">RRM domain-containing protein</fullName>
    </recommendedName>
</protein>
<feature type="compositionally biased region" description="Polar residues" evidence="5">
    <location>
        <begin position="95"/>
        <end position="110"/>
    </location>
</feature>
<dbReference type="EMBL" id="SELW01000612">
    <property type="protein sequence ID" value="TID18166.1"/>
    <property type="molecule type" value="Genomic_DNA"/>
</dbReference>
<evidence type="ECO:0000256" key="2">
    <source>
        <dbReference type="ARBA" id="ARBA00022884"/>
    </source>
</evidence>
<feature type="compositionally biased region" description="Low complexity" evidence="5">
    <location>
        <begin position="7"/>
        <end position="23"/>
    </location>
</feature>
<keyword evidence="3" id="KW-0539">Nucleus</keyword>
<evidence type="ECO:0000256" key="3">
    <source>
        <dbReference type="ARBA" id="ARBA00023242"/>
    </source>
</evidence>
<dbReference type="PANTHER" id="PTHR46754">
    <property type="entry name" value="MKI67 FHA DOMAIN-INTERACTING NUCLEOLAR PHOSPHOPROTEIN"/>
    <property type="match status" value="1"/>
</dbReference>